<keyword evidence="5" id="KW-1185">Reference proteome</keyword>
<keyword evidence="2" id="KW-0460">Magnesium</keyword>
<dbReference type="Gene3D" id="3.90.550.10">
    <property type="entry name" value="Spore Coat Polysaccharide Biosynthesis Protein SpsA, Chain A"/>
    <property type="match status" value="1"/>
</dbReference>
<dbReference type="AlphaFoldDB" id="G6XGZ2"/>
<evidence type="ECO:0000256" key="2">
    <source>
        <dbReference type="ARBA" id="ARBA00022842"/>
    </source>
</evidence>
<dbReference type="RefSeq" id="WP_008850907.1">
    <property type="nucleotide sequence ID" value="NZ_AGQV01000001.1"/>
</dbReference>
<keyword evidence="1" id="KW-0808">Transferase</keyword>
<dbReference type="PATRIC" id="fig|1088869.3.peg.763"/>
<evidence type="ECO:0000313" key="4">
    <source>
        <dbReference type="EMBL" id="EHH69450.1"/>
    </source>
</evidence>
<sequence length="251" mass="27256">MTLPVLVLAGSRDGEDDPLARLGGVSHKALLRVAGQPMLTRVLETLRHTPGLGPITISIENPEAIQAIAGDARILKSASTPSESVADALARIGTPCLVTTADHALLKPEWITEFLSRTAGCDLAAAVALRSTVERDVPGTKRTYIHLSDMQFSGCNLFWMGTPKARNVVELWKQLQQNRKHPLKMALTLGVSTLIRALLGRLDSRALYQRIEHLTDARVRLVPLADGEAAVDVDKPADLELSERLLARRTA</sequence>
<evidence type="ECO:0000256" key="1">
    <source>
        <dbReference type="ARBA" id="ARBA00022679"/>
    </source>
</evidence>
<proteinExistence type="predicted"/>
<name>G6XGZ2_9PROT</name>
<organism evidence="4 5">
    <name type="scientific">Gluconobacter morbifer G707</name>
    <dbReference type="NCBI Taxonomy" id="1088869"/>
    <lineage>
        <taxon>Bacteria</taxon>
        <taxon>Pseudomonadati</taxon>
        <taxon>Pseudomonadota</taxon>
        <taxon>Alphaproteobacteria</taxon>
        <taxon>Acetobacterales</taxon>
        <taxon>Acetobacteraceae</taxon>
        <taxon>Gluconobacter</taxon>
    </lineage>
</organism>
<feature type="domain" description="MobA-like NTP transferase" evidence="3">
    <location>
        <begin position="20"/>
        <end position="183"/>
    </location>
</feature>
<protein>
    <recommendedName>
        <fullName evidence="3">MobA-like NTP transferase domain-containing protein</fullName>
    </recommendedName>
</protein>
<dbReference type="STRING" id="1088869.GMO_07570"/>
<dbReference type="PANTHER" id="PTHR19136">
    <property type="entry name" value="MOLYBDENUM COFACTOR GUANYLYLTRANSFERASE"/>
    <property type="match status" value="1"/>
</dbReference>
<dbReference type="InterPro" id="IPR029044">
    <property type="entry name" value="Nucleotide-diphossugar_trans"/>
</dbReference>
<dbReference type="GO" id="GO:0016779">
    <property type="term" value="F:nucleotidyltransferase activity"/>
    <property type="evidence" value="ECO:0007669"/>
    <property type="project" value="UniProtKB-ARBA"/>
</dbReference>
<dbReference type="SUPFAM" id="SSF53448">
    <property type="entry name" value="Nucleotide-diphospho-sugar transferases"/>
    <property type="match status" value="1"/>
</dbReference>
<evidence type="ECO:0000313" key="5">
    <source>
        <dbReference type="Proteomes" id="UP000004949"/>
    </source>
</evidence>
<dbReference type="OrthoDB" id="159246at2"/>
<dbReference type="EMBL" id="AGQV01000001">
    <property type="protein sequence ID" value="EHH69450.1"/>
    <property type="molecule type" value="Genomic_DNA"/>
</dbReference>
<comment type="caution">
    <text evidence="4">The sequence shown here is derived from an EMBL/GenBank/DDBJ whole genome shotgun (WGS) entry which is preliminary data.</text>
</comment>
<dbReference type="Pfam" id="PF12804">
    <property type="entry name" value="NTP_transf_3"/>
    <property type="match status" value="1"/>
</dbReference>
<gene>
    <name evidence="4" type="ORF">GMO_07570</name>
</gene>
<dbReference type="eggNOG" id="COG2266">
    <property type="taxonomic scope" value="Bacteria"/>
</dbReference>
<dbReference type="PANTHER" id="PTHR19136:SF81">
    <property type="entry name" value="MOLYBDENUM COFACTOR GUANYLYLTRANSFERASE"/>
    <property type="match status" value="1"/>
</dbReference>
<evidence type="ECO:0000259" key="3">
    <source>
        <dbReference type="Pfam" id="PF12804"/>
    </source>
</evidence>
<reference evidence="4 5" key="1">
    <citation type="submission" date="2011-10" db="EMBL/GenBank/DDBJ databases">
        <title>Genome sequence of Gluconobacter morbifer G707, isolated from Drosophila gut.</title>
        <authorList>
            <person name="Lee W.-J."/>
            <person name="Kim E.-K."/>
        </authorList>
    </citation>
    <scope>NUCLEOTIDE SEQUENCE [LARGE SCALE GENOMIC DNA]</scope>
    <source>
        <strain evidence="4 5">G707</strain>
    </source>
</reference>
<dbReference type="Proteomes" id="UP000004949">
    <property type="component" value="Unassembled WGS sequence"/>
</dbReference>
<dbReference type="InterPro" id="IPR025877">
    <property type="entry name" value="MobA-like_NTP_Trfase"/>
</dbReference>
<accession>G6XGZ2</accession>